<sequence>MVVFSVVHLGEHQRKERTGIRGGGHKLAVYRWPQLHPPKKRGSRPSQRGRPWLQTEAARRISPWPTATPAPPSFSASASTPLRTATPKILTNVPRSFYLSIPVAVIDTSLGGTIRSSSRSVSDVLVFLRQGLWPHGHDGLWGGVNVGWGGGGEGGRKPPLRVVWVVVLRTYLEGKSEDIQAISRRTSIAPTPLIRFTILKPRVIDTDKKTRPNLD</sequence>
<reference evidence="2 3" key="1">
    <citation type="submission" date="2019-07" db="EMBL/GenBank/DDBJ databases">
        <title>De Novo Assembly of kiwifruit Actinidia rufa.</title>
        <authorList>
            <person name="Sugita-Konishi S."/>
            <person name="Sato K."/>
            <person name="Mori E."/>
            <person name="Abe Y."/>
            <person name="Kisaki G."/>
            <person name="Hamano K."/>
            <person name="Suezawa K."/>
            <person name="Otani M."/>
            <person name="Fukuda T."/>
            <person name="Manabe T."/>
            <person name="Gomi K."/>
            <person name="Tabuchi M."/>
            <person name="Akimitsu K."/>
            <person name="Kataoka I."/>
        </authorList>
    </citation>
    <scope>NUCLEOTIDE SEQUENCE [LARGE SCALE GENOMIC DNA]</scope>
    <source>
        <strain evidence="3">cv. Fuchu</strain>
    </source>
</reference>
<keyword evidence="3" id="KW-1185">Reference proteome</keyword>
<evidence type="ECO:0000313" key="3">
    <source>
        <dbReference type="Proteomes" id="UP000585474"/>
    </source>
</evidence>
<evidence type="ECO:0000313" key="2">
    <source>
        <dbReference type="EMBL" id="GFZ04704.1"/>
    </source>
</evidence>
<protein>
    <submittedName>
        <fullName evidence="2">Uncharacterized protein</fullName>
    </submittedName>
</protein>
<gene>
    <name evidence="2" type="ORF">Acr_17g0002760</name>
</gene>
<evidence type="ECO:0000256" key="1">
    <source>
        <dbReference type="SAM" id="MobiDB-lite"/>
    </source>
</evidence>
<dbReference type="Proteomes" id="UP000585474">
    <property type="component" value="Unassembled WGS sequence"/>
</dbReference>
<dbReference type="AlphaFoldDB" id="A0A7J0G1P0"/>
<comment type="caution">
    <text evidence="2">The sequence shown here is derived from an EMBL/GenBank/DDBJ whole genome shotgun (WGS) entry which is preliminary data.</text>
</comment>
<feature type="region of interest" description="Disordered" evidence="1">
    <location>
        <begin position="58"/>
        <end position="80"/>
    </location>
</feature>
<dbReference type="EMBL" id="BJWL01000017">
    <property type="protein sequence ID" value="GFZ04704.1"/>
    <property type="molecule type" value="Genomic_DNA"/>
</dbReference>
<name>A0A7J0G1P0_9ERIC</name>
<organism evidence="2 3">
    <name type="scientific">Actinidia rufa</name>
    <dbReference type="NCBI Taxonomy" id="165716"/>
    <lineage>
        <taxon>Eukaryota</taxon>
        <taxon>Viridiplantae</taxon>
        <taxon>Streptophyta</taxon>
        <taxon>Embryophyta</taxon>
        <taxon>Tracheophyta</taxon>
        <taxon>Spermatophyta</taxon>
        <taxon>Magnoliopsida</taxon>
        <taxon>eudicotyledons</taxon>
        <taxon>Gunneridae</taxon>
        <taxon>Pentapetalae</taxon>
        <taxon>asterids</taxon>
        <taxon>Ericales</taxon>
        <taxon>Actinidiaceae</taxon>
        <taxon>Actinidia</taxon>
    </lineage>
</organism>
<accession>A0A7J0G1P0</accession>
<proteinExistence type="predicted"/>